<dbReference type="InterPro" id="IPR011004">
    <property type="entry name" value="Trimer_LpxA-like_sf"/>
</dbReference>
<dbReference type="Gene3D" id="2.160.10.10">
    <property type="entry name" value="Hexapeptide repeat proteins"/>
    <property type="match status" value="1"/>
</dbReference>
<dbReference type="InterPro" id="IPR051159">
    <property type="entry name" value="Hexapeptide_acetyltransf"/>
</dbReference>
<dbReference type="AlphaFoldDB" id="A0A0H2M9Z4"/>
<organism evidence="4 5">
    <name type="scientific">Kiloniella spongiae</name>
    <dbReference type="NCBI Taxonomy" id="1489064"/>
    <lineage>
        <taxon>Bacteria</taxon>
        <taxon>Pseudomonadati</taxon>
        <taxon>Pseudomonadota</taxon>
        <taxon>Alphaproteobacteria</taxon>
        <taxon>Rhodospirillales</taxon>
        <taxon>Kiloniellaceae</taxon>
        <taxon>Kiloniella</taxon>
    </lineage>
</organism>
<evidence type="ECO:0008006" key="6">
    <source>
        <dbReference type="Google" id="ProtNLM"/>
    </source>
</evidence>
<sequence length="147" mass="15738">MRFIKGGNDVQDIVSTFGEFGNTVRVRMPTVIYNPEKMTVGNQVDIGEFCHIRAGGKLKIGSRVLIASHVVITSQGHPLELPRWGITKEDEVIIGNDVWVGARAVILPGVKIGDGSVIAAGSVVTKDVPEYVVVAGIPSKIIQKVGH</sequence>
<keyword evidence="2" id="KW-0677">Repeat</keyword>
<gene>
    <name evidence="4" type="ORF">WH96_20215</name>
</gene>
<name>A0A0H2M9Z4_9PROT</name>
<reference evidence="4 5" key="1">
    <citation type="submission" date="2015-03" db="EMBL/GenBank/DDBJ databases">
        <title>Genome Sequence of Kiloniella spongiae MEBiC09566, isolated from a marine sponge.</title>
        <authorList>
            <person name="Shao Z."/>
            <person name="Wang L."/>
            <person name="Li X."/>
        </authorList>
    </citation>
    <scope>NUCLEOTIDE SEQUENCE [LARGE SCALE GENOMIC DNA]</scope>
    <source>
        <strain evidence="4 5">MEBiC09566</strain>
    </source>
</reference>
<evidence type="ECO:0000256" key="1">
    <source>
        <dbReference type="ARBA" id="ARBA00022679"/>
    </source>
</evidence>
<dbReference type="CDD" id="cd04647">
    <property type="entry name" value="LbH_MAT_like"/>
    <property type="match status" value="1"/>
</dbReference>
<dbReference type="InterPro" id="IPR001451">
    <property type="entry name" value="Hexapep"/>
</dbReference>
<dbReference type="GO" id="GO:0016746">
    <property type="term" value="F:acyltransferase activity"/>
    <property type="evidence" value="ECO:0007669"/>
    <property type="project" value="UniProtKB-KW"/>
</dbReference>
<evidence type="ECO:0000256" key="2">
    <source>
        <dbReference type="ARBA" id="ARBA00022737"/>
    </source>
</evidence>
<proteinExistence type="predicted"/>
<dbReference type="PROSITE" id="PS00101">
    <property type="entry name" value="HEXAPEP_TRANSFERASES"/>
    <property type="match status" value="1"/>
</dbReference>
<dbReference type="Pfam" id="PF00132">
    <property type="entry name" value="Hexapep"/>
    <property type="match status" value="1"/>
</dbReference>
<keyword evidence="1" id="KW-0808">Transferase</keyword>
<dbReference type="STRING" id="1489064.WH96_20215"/>
<dbReference type="EMBL" id="LAQL01000024">
    <property type="protein sequence ID" value="KLN58961.1"/>
    <property type="molecule type" value="Genomic_DNA"/>
</dbReference>
<comment type="caution">
    <text evidence="4">The sequence shown here is derived from an EMBL/GenBank/DDBJ whole genome shotgun (WGS) entry which is preliminary data.</text>
</comment>
<dbReference type="SUPFAM" id="SSF51161">
    <property type="entry name" value="Trimeric LpxA-like enzymes"/>
    <property type="match status" value="1"/>
</dbReference>
<evidence type="ECO:0000256" key="3">
    <source>
        <dbReference type="ARBA" id="ARBA00023315"/>
    </source>
</evidence>
<dbReference type="PANTHER" id="PTHR23416">
    <property type="entry name" value="SIALIC ACID SYNTHASE-RELATED"/>
    <property type="match status" value="1"/>
</dbReference>
<dbReference type="Proteomes" id="UP000035444">
    <property type="component" value="Unassembled WGS sequence"/>
</dbReference>
<accession>A0A0H2M9Z4</accession>
<dbReference type="InterPro" id="IPR018357">
    <property type="entry name" value="Hexapep_transf_CS"/>
</dbReference>
<keyword evidence="3" id="KW-0012">Acyltransferase</keyword>
<evidence type="ECO:0000313" key="4">
    <source>
        <dbReference type="EMBL" id="KLN58961.1"/>
    </source>
</evidence>
<evidence type="ECO:0000313" key="5">
    <source>
        <dbReference type="Proteomes" id="UP000035444"/>
    </source>
</evidence>
<protein>
    <recommendedName>
        <fullName evidence="6">Acetyltransferase</fullName>
    </recommendedName>
</protein>
<keyword evidence="5" id="KW-1185">Reference proteome</keyword>